<evidence type="ECO:0000256" key="2">
    <source>
        <dbReference type="ARBA" id="ARBA00022729"/>
    </source>
</evidence>
<feature type="domain" description="Imelysin-like" evidence="4">
    <location>
        <begin position="31"/>
        <end position="309"/>
    </location>
</feature>
<feature type="signal peptide" evidence="3">
    <location>
        <begin position="1"/>
        <end position="21"/>
    </location>
</feature>
<accession>A0ABQ1QCX1</accession>
<dbReference type="RefSeq" id="WP_188525988.1">
    <property type="nucleotide sequence ID" value="NZ_BMGI01000001.1"/>
</dbReference>
<protein>
    <submittedName>
        <fullName evidence="5">Signal peptidase</fullName>
    </submittedName>
</protein>
<dbReference type="InterPro" id="IPR038352">
    <property type="entry name" value="Imelysin_sf"/>
</dbReference>
<dbReference type="EMBL" id="BMGI01000001">
    <property type="protein sequence ID" value="GGD23151.1"/>
    <property type="molecule type" value="Genomic_DNA"/>
</dbReference>
<keyword evidence="2 3" id="KW-0732">Signal</keyword>
<dbReference type="Proteomes" id="UP000617355">
    <property type="component" value="Unassembled WGS sequence"/>
</dbReference>
<dbReference type="CDD" id="cd14659">
    <property type="entry name" value="Imelysin-like_IPPA"/>
    <property type="match status" value="1"/>
</dbReference>
<comment type="subcellular location">
    <subcellularLocation>
        <location evidence="1">Cell envelope</location>
    </subcellularLocation>
</comment>
<comment type="caution">
    <text evidence="5">The sequence shown here is derived from an EMBL/GenBank/DDBJ whole genome shotgun (WGS) entry which is preliminary data.</text>
</comment>
<name>A0ABQ1QCX1_9RHOB</name>
<dbReference type="InterPro" id="IPR034984">
    <property type="entry name" value="Imelysin-like_IPPA"/>
</dbReference>
<gene>
    <name evidence="5" type="ORF">GCM10011358_04600</name>
</gene>
<evidence type="ECO:0000313" key="5">
    <source>
        <dbReference type="EMBL" id="GGD23151.1"/>
    </source>
</evidence>
<dbReference type="Gene3D" id="1.20.1420.20">
    <property type="entry name" value="M75 peptidase, HXXE motif"/>
    <property type="match status" value="1"/>
</dbReference>
<sequence length="330" mass="34692">MRLAIAFALTVAQALAGPAQAGVNEALDDHILPGFERFAGASADLDAAARADCTAPALAVPFHAAFDAWLAVGDLRLGPSETGALAIAFWPDTRGFTEKTLTGLIQQENPIANDPEAFADLSIAGRGLFAIEMLMFDPDFADYGPESYGCALVRALTADLARQAAALERGWAESFAAVLRSAGAADNARFLSEEEAVRAIYTQILAGLQFTIGSRIGRPMGSFERPRPARAEARRSGRSLTNVLGATEASVMLAEALADWPLPETRAALARVRDTAAAIEDPAFADVDDPAARFRLEVLQQAVAAMASSIETEIGARLGLSAGFNAQDGD</sequence>
<keyword evidence="6" id="KW-1185">Reference proteome</keyword>
<reference evidence="6" key="1">
    <citation type="journal article" date="2019" name="Int. J. Syst. Evol. Microbiol.">
        <title>The Global Catalogue of Microorganisms (GCM) 10K type strain sequencing project: providing services to taxonomists for standard genome sequencing and annotation.</title>
        <authorList>
            <consortium name="The Broad Institute Genomics Platform"/>
            <consortium name="The Broad Institute Genome Sequencing Center for Infectious Disease"/>
            <person name="Wu L."/>
            <person name="Ma J."/>
        </authorList>
    </citation>
    <scope>NUCLEOTIDE SEQUENCE [LARGE SCALE GENOMIC DNA]</scope>
    <source>
        <strain evidence="6">CGMCC 1.12922</strain>
    </source>
</reference>
<proteinExistence type="predicted"/>
<evidence type="ECO:0000259" key="4">
    <source>
        <dbReference type="Pfam" id="PF09375"/>
    </source>
</evidence>
<dbReference type="InterPro" id="IPR018976">
    <property type="entry name" value="Imelysin-like"/>
</dbReference>
<evidence type="ECO:0000313" key="6">
    <source>
        <dbReference type="Proteomes" id="UP000617355"/>
    </source>
</evidence>
<evidence type="ECO:0000256" key="1">
    <source>
        <dbReference type="ARBA" id="ARBA00004196"/>
    </source>
</evidence>
<evidence type="ECO:0000256" key="3">
    <source>
        <dbReference type="SAM" id="SignalP"/>
    </source>
</evidence>
<dbReference type="Pfam" id="PF09375">
    <property type="entry name" value="Peptidase_M75"/>
    <property type="match status" value="1"/>
</dbReference>
<organism evidence="5 6">
    <name type="scientific">Sinisalibacter lacisalsi</name>
    <dbReference type="NCBI Taxonomy" id="1526570"/>
    <lineage>
        <taxon>Bacteria</taxon>
        <taxon>Pseudomonadati</taxon>
        <taxon>Pseudomonadota</taxon>
        <taxon>Alphaproteobacteria</taxon>
        <taxon>Rhodobacterales</taxon>
        <taxon>Roseobacteraceae</taxon>
        <taxon>Sinisalibacter</taxon>
    </lineage>
</organism>
<feature type="chain" id="PRO_5046807921" evidence="3">
    <location>
        <begin position="22"/>
        <end position="330"/>
    </location>
</feature>